<protein>
    <submittedName>
        <fullName evidence="2">Uncharacterized protein</fullName>
    </submittedName>
</protein>
<evidence type="ECO:0000313" key="3">
    <source>
        <dbReference type="Proteomes" id="UP001215598"/>
    </source>
</evidence>
<keyword evidence="1" id="KW-1133">Transmembrane helix</keyword>
<evidence type="ECO:0000313" key="2">
    <source>
        <dbReference type="EMBL" id="KAJ7756622.1"/>
    </source>
</evidence>
<dbReference type="EMBL" id="JARKIB010000046">
    <property type="protein sequence ID" value="KAJ7756622.1"/>
    <property type="molecule type" value="Genomic_DNA"/>
</dbReference>
<feature type="transmembrane region" description="Helical" evidence="1">
    <location>
        <begin position="44"/>
        <end position="63"/>
    </location>
</feature>
<evidence type="ECO:0000256" key="1">
    <source>
        <dbReference type="SAM" id="Phobius"/>
    </source>
</evidence>
<keyword evidence="3" id="KW-1185">Reference proteome</keyword>
<sequence>DIPGIGVRTATYIQNLLGFIPAISALWDGEVASYELEAIETESMTILITAFALLIATIVQARISRLTMFHANIILGLSWMNNTNMFIYLLLYIQKRSQLGPFR</sequence>
<feature type="non-terminal residue" evidence="2">
    <location>
        <position position="1"/>
    </location>
</feature>
<dbReference type="AlphaFoldDB" id="A0AAD7J897"/>
<feature type="transmembrane region" description="Helical" evidence="1">
    <location>
        <begin position="69"/>
        <end position="93"/>
    </location>
</feature>
<keyword evidence="1" id="KW-0472">Membrane</keyword>
<organism evidence="2 3">
    <name type="scientific">Mycena metata</name>
    <dbReference type="NCBI Taxonomy" id="1033252"/>
    <lineage>
        <taxon>Eukaryota</taxon>
        <taxon>Fungi</taxon>
        <taxon>Dikarya</taxon>
        <taxon>Basidiomycota</taxon>
        <taxon>Agaricomycotina</taxon>
        <taxon>Agaricomycetes</taxon>
        <taxon>Agaricomycetidae</taxon>
        <taxon>Agaricales</taxon>
        <taxon>Marasmiineae</taxon>
        <taxon>Mycenaceae</taxon>
        <taxon>Mycena</taxon>
    </lineage>
</organism>
<comment type="caution">
    <text evidence="2">The sequence shown here is derived from an EMBL/GenBank/DDBJ whole genome shotgun (WGS) entry which is preliminary data.</text>
</comment>
<gene>
    <name evidence="2" type="ORF">B0H16DRAFT_1253440</name>
</gene>
<feature type="non-terminal residue" evidence="2">
    <location>
        <position position="103"/>
    </location>
</feature>
<dbReference type="Proteomes" id="UP001215598">
    <property type="component" value="Unassembled WGS sequence"/>
</dbReference>
<proteinExistence type="predicted"/>
<accession>A0AAD7J897</accession>
<keyword evidence="1" id="KW-0812">Transmembrane</keyword>
<reference evidence="2" key="1">
    <citation type="submission" date="2023-03" db="EMBL/GenBank/DDBJ databases">
        <title>Massive genome expansion in bonnet fungi (Mycena s.s.) driven by repeated elements and novel gene families across ecological guilds.</title>
        <authorList>
            <consortium name="Lawrence Berkeley National Laboratory"/>
            <person name="Harder C.B."/>
            <person name="Miyauchi S."/>
            <person name="Viragh M."/>
            <person name="Kuo A."/>
            <person name="Thoen E."/>
            <person name="Andreopoulos B."/>
            <person name="Lu D."/>
            <person name="Skrede I."/>
            <person name="Drula E."/>
            <person name="Henrissat B."/>
            <person name="Morin E."/>
            <person name="Kohler A."/>
            <person name="Barry K."/>
            <person name="LaButti K."/>
            <person name="Morin E."/>
            <person name="Salamov A."/>
            <person name="Lipzen A."/>
            <person name="Mereny Z."/>
            <person name="Hegedus B."/>
            <person name="Baldrian P."/>
            <person name="Stursova M."/>
            <person name="Weitz H."/>
            <person name="Taylor A."/>
            <person name="Grigoriev I.V."/>
            <person name="Nagy L.G."/>
            <person name="Martin F."/>
            <person name="Kauserud H."/>
        </authorList>
    </citation>
    <scope>NUCLEOTIDE SEQUENCE</scope>
    <source>
        <strain evidence="2">CBHHK182m</strain>
    </source>
</reference>
<name>A0AAD7J897_9AGAR</name>